<dbReference type="EMBL" id="ML992674">
    <property type="protein sequence ID" value="KAF2211867.1"/>
    <property type="molecule type" value="Genomic_DNA"/>
</dbReference>
<evidence type="ECO:0000313" key="3">
    <source>
        <dbReference type="Proteomes" id="UP000799539"/>
    </source>
</evidence>
<reference evidence="2" key="1">
    <citation type="journal article" date="2020" name="Stud. Mycol.">
        <title>101 Dothideomycetes genomes: a test case for predicting lifestyles and emergence of pathogens.</title>
        <authorList>
            <person name="Haridas S."/>
            <person name="Albert R."/>
            <person name="Binder M."/>
            <person name="Bloem J."/>
            <person name="Labutti K."/>
            <person name="Salamov A."/>
            <person name="Andreopoulos B."/>
            <person name="Baker S."/>
            <person name="Barry K."/>
            <person name="Bills G."/>
            <person name="Bluhm B."/>
            <person name="Cannon C."/>
            <person name="Castanera R."/>
            <person name="Culley D."/>
            <person name="Daum C."/>
            <person name="Ezra D."/>
            <person name="Gonzalez J."/>
            <person name="Henrissat B."/>
            <person name="Kuo A."/>
            <person name="Liang C."/>
            <person name="Lipzen A."/>
            <person name="Lutzoni F."/>
            <person name="Magnuson J."/>
            <person name="Mondo S."/>
            <person name="Nolan M."/>
            <person name="Ohm R."/>
            <person name="Pangilinan J."/>
            <person name="Park H.-J."/>
            <person name="Ramirez L."/>
            <person name="Alfaro M."/>
            <person name="Sun H."/>
            <person name="Tritt A."/>
            <person name="Yoshinaga Y."/>
            <person name="Zwiers L.-H."/>
            <person name="Turgeon B."/>
            <person name="Goodwin S."/>
            <person name="Spatafora J."/>
            <person name="Crous P."/>
            <person name="Grigoriev I."/>
        </authorList>
    </citation>
    <scope>NUCLEOTIDE SEQUENCE</scope>
    <source>
        <strain evidence="2">SCOH1-5</strain>
    </source>
</reference>
<evidence type="ECO:0008006" key="4">
    <source>
        <dbReference type="Google" id="ProtNLM"/>
    </source>
</evidence>
<organism evidence="2 3">
    <name type="scientific">Cercospora zeae-maydis SCOH1-5</name>
    <dbReference type="NCBI Taxonomy" id="717836"/>
    <lineage>
        <taxon>Eukaryota</taxon>
        <taxon>Fungi</taxon>
        <taxon>Dikarya</taxon>
        <taxon>Ascomycota</taxon>
        <taxon>Pezizomycotina</taxon>
        <taxon>Dothideomycetes</taxon>
        <taxon>Dothideomycetidae</taxon>
        <taxon>Mycosphaerellales</taxon>
        <taxon>Mycosphaerellaceae</taxon>
        <taxon>Cercospora</taxon>
    </lineage>
</organism>
<protein>
    <recommendedName>
        <fullName evidence="4">Transcription factor domain-containing protein</fullName>
    </recommendedName>
</protein>
<sequence>MESGVGRNDANPDQDHRNCLPEESPRYQSFFRVTAGDIVLPPVASDAFESWKADPAGFLYHQSKPTSLYQFYRYARELSALQSCDQIRRRFVTTDYFDTAHALSRSARYSAKRDTIDLLVEITGVPPNGCEKDVRHDLTAWINEVKRNRKMANKLGSTGCFFFYPNISDWIWKKDLPLRIYKRAAAHLRDNGILSKAEQSGAVELARNTEMLLKSAFQSMIVVGNKQCESVFWNAEVRWNQKGIALSAALSESRTTLVEDRNKARPRESALLSRPFDSSPRLAAQNLTKWQGLWSVPFPDTDDLAPRLFSFYLNLVCPGRTILKQNAYEHEFLPVLQSTGSSMDSVLGLAALYLKEYYLVSSYARIRIEEAELRYSVSNVAAIVRAIKDGNLGAATSVSSALLLHHATMNSSIYTGCWTKYLYPLMDNEGFLLNSNLAMASVAILAMTALPTSRRSGFQNFSYDWIRQCDFEQLTRADSTLGLSREMLHLIYQVTKPACSKETILKEIDLSPFSVEDADCNVARFVALMTAETYRTGAQMYCLARLYGYPPQHEQVTRKCELLQHQLHQLPIEGQWYSSIHPAWSFVIACVCVKEVQLFEDLFAIMARIAGENTSNVDDCCGLVTRAKNWQSHRWGDKIMPLPDDGWWEDISRRIQKLGRMSGMSYATLRFSNLCLSFCVPDPPSRDTSADALQMVNYRASNSWQELVAMIRSAPSNITTLAEGHFFFETSLTSDHFRPDRKVDSVWSFEKVNKE</sequence>
<feature type="region of interest" description="Disordered" evidence="1">
    <location>
        <begin position="1"/>
        <end position="21"/>
    </location>
</feature>
<keyword evidence="3" id="KW-1185">Reference proteome</keyword>
<dbReference type="OrthoDB" id="3799351at2759"/>
<accession>A0A6A6FEK0</accession>
<name>A0A6A6FEK0_9PEZI</name>
<dbReference type="AlphaFoldDB" id="A0A6A6FEK0"/>
<gene>
    <name evidence="2" type="ORF">CERZMDRAFT_97794</name>
</gene>
<evidence type="ECO:0000313" key="2">
    <source>
        <dbReference type="EMBL" id="KAF2211867.1"/>
    </source>
</evidence>
<proteinExistence type="predicted"/>
<evidence type="ECO:0000256" key="1">
    <source>
        <dbReference type="SAM" id="MobiDB-lite"/>
    </source>
</evidence>
<dbReference type="Proteomes" id="UP000799539">
    <property type="component" value="Unassembled WGS sequence"/>
</dbReference>